<organism evidence="1 2">
    <name type="scientific">Haematococcus lacustris</name>
    <name type="common">Green alga</name>
    <name type="synonym">Haematococcus pluvialis</name>
    <dbReference type="NCBI Taxonomy" id="44745"/>
    <lineage>
        <taxon>Eukaryota</taxon>
        <taxon>Viridiplantae</taxon>
        <taxon>Chlorophyta</taxon>
        <taxon>core chlorophytes</taxon>
        <taxon>Chlorophyceae</taxon>
        <taxon>CS clade</taxon>
        <taxon>Chlamydomonadales</taxon>
        <taxon>Haematococcaceae</taxon>
        <taxon>Haematococcus</taxon>
    </lineage>
</organism>
<proteinExistence type="predicted"/>
<feature type="non-terminal residue" evidence="1">
    <location>
        <position position="93"/>
    </location>
</feature>
<feature type="non-terminal residue" evidence="1">
    <location>
        <position position="1"/>
    </location>
</feature>
<dbReference type="Proteomes" id="UP000485058">
    <property type="component" value="Unassembled WGS sequence"/>
</dbReference>
<keyword evidence="2" id="KW-1185">Reference proteome</keyword>
<protein>
    <submittedName>
        <fullName evidence="1">Uncharacterized protein</fullName>
    </submittedName>
</protein>
<evidence type="ECO:0000313" key="1">
    <source>
        <dbReference type="EMBL" id="GFH07391.1"/>
    </source>
</evidence>
<name>A0A699YDA9_HAELA</name>
<reference evidence="1 2" key="1">
    <citation type="submission" date="2020-02" db="EMBL/GenBank/DDBJ databases">
        <title>Draft genome sequence of Haematococcus lacustris strain NIES-144.</title>
        <authorList>
            <person name="Morimoto D."/>
            <person name="Nakagawa S."/>
            <person name="Yoshida T."/>
            <person name="Sawayama S."/>
        </authorList>
    </citation>
    <scope>NUCLEOTIDE SEQUENCE [LARGE SCALE GENOMIC DNA]</scope>
    <source>
        <strain evidence="1 2">NIES-144</strain>
    </source>
</reference>
<evidence type="ECO:0000313" key="2">
    <source>
        <dbReference type="Proteomes" id="UP000485058"/>
    </source>
</evidence>
<comment type="caution">
    <text evidence="1">The sequence shown here is derived from an EMBL/GenBank/DDBJ whole genome shotgun (WGS) entry which is preliminary data.</text>
</comment>
<sequence length="93" mass="9125">RGAVASTSRPLALAFSPDRCQAQAVQLATEAATQAAALNADPGNASAYQAAGLQPGQEATVKLAGGLPAGAAVLMAEVMLAAPAGLPQCLARR</sequence>
<accession>A0A699YDA9</accession>
<dbReference type="EMBL" id="BLLF01000091">
    <property type="protein sequence ID" value="GFH07391.1"/>
    <property type="molecule type" value="Genomic_DNA"/>
</dbReference>
<dbReference type="AlphaFoldDB" id="A0A699YDA9"/>
<gene>
    <name evidence="1" type="ORF">HaLaN_02183</name>
</gene>